<evidence type="ECO:0000313" key="1">
    <source>
        <dbReference type="EMBL" id="CAB5212468.1"/>
    </source>
</evidence>
<protein>
    <submittedName>
        <fullName evidence="1">Uncharacterized protein</fullName>
    </submittedName>
</protein>
<sequence length="83" mass="9555">MTETAIRSGRKAQELLEDDTFNTAITKIENDQLWIFKSSKPEETQKREMAWSMIRAIENLKTELVKTIDNAKVAQRAAERASK</sequence>
<dbReference type="EMBL" id="LR798234">
    <property type="protein sequence ID" value="CAB5212468.1"/>
    <property type="molecule type" value="Genomic_DNA"/>
</dbReference>
<name>A0A6J7WFM4_9CAUD</name>
<proteinExistence type="predicted"/>
<gene>
    <name evidence="1" type="ORF">UFOVP189_14</name>
</gene>
<organism evidence="1">
    <name type="scientific">uncultured Caudovirales phage</name>
    <dbReference type="NCBI Taxonomy" id="2100421"/>
    <lineage>
        <taxon>Viruses</taxon>
        <taxon>Duplodnaviria</taxon>
        <taxon>Heunggongvirae</taxon>
        <taxon>Uroviricota</taxon>
        <taxon>Caudoviricetes</taxon>
        <taxon>Peduoviridae</taxon>
        <taxon>Maltschvirus</taxon>
        <taxon>Maltschvirus maltsch</taxon>
    </lineage>
</organism>
<reference evidence="1" key="1">
    <citation type="submission" date="2020-05" db="EMBL/GenBank/DDBJ databases">
        <authorList>
            <person name="Chiriac C."/>
            <person name="Salcher M."/>
            <person name="Ghai R."/>
            <person name="Kavagutti S V."/>
        </authorList>
    </citation>
    <scope>NUCLEOTIDE SEQUENCE</scope>
</reference>
<accession>A0A6J7WFM4</accession>